<protein>
    <submittedName>
        <fullName evidence="1">Uncharacterized protein</fullName>
    </submittedName>
</protein>
<name>A0ACD1IK25_9EURO</name>
<keyword evidence="2" id="KW-1185">Reference proteome</keyword>
<dbReference type="Proteomes" id="UP000249748">
    <property type="component" value="Unassembled WGS sequence"/>
</dbReference>
<accession>A0ACD1IK25</accession>
<sequence>MSASGKAPDHHALNLTHSCGWQSLVPFAAALVIPFLIKLLSAGKNWCWSFFGARASLLHIARVTRPPSWPKICLRRPKVRTFSIDFLFFKTFASTVYLLFVFCQLFRLLLFSLLR</sequence>
<proteinExistence type="predicted"/>
<evidence type="ECO:0000313" key="2">
    <source>
        <dbReference type="Proteomes" id="UP000249748"/>
    </source>
</evidence>
<evidence type="ECO:0000313" key="1">
    <source>
        <dbReference type="EMBL" id="RAK90940.1"/>
    </source>
</evidence>
<gene>
    <name evidence="1" type="ORF">BO79DRAFT_82379</name>
</gene>
<reference evidence="1" key="1">
    <citation type="submission" date="2018-02" db="EMBL/GenBank/DDBJ databases">
        <title>The genomes of Aspergillus section Nigri reveals drivers in fungal speciation.</title>
        <authorList>
            <consortium name="DOE Joint Genome Institute"/>
            <person name="Vesth T.C."/>
            <person name="Nybo J."/>
            <person name="Theobald S."/>
            <person name="Brandl J."/>
            <person name="Frisvad J.C."/>
            <person name="Nielsen K.F."/>
            <person name="Lyhne E.K."/>
            <person name="Kogle M.E."/>
            <person name="Kuo A."/>
            <person name="Riley R."/>
            <person name="Clum A."/>
            <person name="Nolan M."/>
            <person name="Lipzen A."/>
            <person name="Salamov A."/>
            <person name="Henrissat B."/>
            <person name="Wiebenga A."/>
            <person name="De vries R.P."/>
            <person name="Grigoriev I.V."/>
            <person name="Mortensen U.H."/>
            <person name="Andersen M.R."/>
            <person name="Baker S.E."/>
        </authorList>
    </citation>
    <scope>NUCLEOTIDE SEQUENCE</scope>
    <source>
        <strain evidence="1">CBS 115574</strain>
    </source>
</reference>
<dbReference type="EMBL" id="KZ824543">
    <property type="protein sequence ID" value="RAK90940.1"/>
    <property type="molecule type" value="Genomic_DNA"/>
</dbReference>
<organism evidence="1 2">
    <name type="scientific">Aspergillus costaricaensis CBS 115574</name>
    <dbReference type="NCBI Taxonomy" id="1448317"/>
    <lineage>
        <taxon>Eukaryota</taxon>
        <taxon>Fungi</taxon>
        <taxon>Dikarya</taxon>
        <taxon>Ascomycota</taxon>
        <taxon>Pezizomycotina</taxon>
        <taxon>Eurotiomycetes</taxon>
        <taxon>Eurotiomycetidae</taxon>
        <taxon>Eurotiales</taxon>
        <taxon>Aspergillaceae</taxon>
        <taxon>Aspergillus</taxon>
        <taxon>Aspergillus subgen. Circumdati</taxon>
    </lineage>
</organism>